<name>A0A368T9R1_9ACTN</name>
<dbReference type="Proteomes" id="UP000253318">
    <property type="component" value="Unassembled WGS sequence"/>
</dbReference>
<accession>A0A368T9R1</accession>
<comment type="caution">
    <text evidence="1">The sequence shown here is derived from an EMBL/GenBank/DDBJ whole genome shotgun (WGS) entry which is preliminary data.</text>
</comment>
<keyword evidence="2" id="KW-1185">Reference proteome</keyword>
<protein>
    <submittedName>
        <fullName evidence="1">Uncharacterized protein</fullName>
    </submittedName>
</protein>
<dbReference type="RefSeq" id="WP_114397540.1">
    <property type="nucleotide sequence ID" value="NZ_QEIM01000040.1"/>
</dbReference>
<proteinExistence type="predicted"/>
<gene>
    <name evidence="1" type="ORF">DEF24_04460</name>
</gene>
<organism evidence="1 2">
    <name type="scientific">Marinitenerispora sediminis</name>
    <dbReference type="NCBI Taxonomy" id="1931232"/>
    <lineage>
        <taxon>Bacteria</taxon>
        <taxon>Bacillati</taxon>
        <taxon>Actinomycetota</taxon>
        <taxon>Actinomycetes</taxon>
        <taxon>Streptosporangiales</taxon>
        <taxon>Nocardiopsidaceae</taxon>
        <taxon>Marinitenerispora</taxon>
    </lineage>
</organism>
<evidence type="ECO:0000313" key="1">
    <source>
        <dbReference type="EMBL" id="RCV61405.1"/>
    </source>
</evidence>
<evidence type="ECO:0000313" key="2">
    <source>
        <dbReference type="Proteomes" id="UP000253318"/>
    </source>
</evidence>
<dbReference type="AlphaFoldDB" id="A0A368T9R1"/>
<sequence>MSTVLVITSVTPDAVGVMVDERRVTLDLDDAVEVRLIRGAGDHDRQLAWLQAVATAVSDARTALLAAEPAASLKRGGTP</sequence>
<dbReference type="EMBL" id="QEIN01000021">
    <property type="protein sequence ID" value="RCV61405.1"/>
    <property type="molecule type" value="Genomic_DNA"/>
</dbReference>
<reference evidence="1 2" key="1">
    <citation type="submission" date="2018-04" db="EMBL/GenBank/DDBJ databases">
        <title>Novel actinobacteria from marine sediment.</title>
        <authorList>
            <person name="Ng Z.Y."/>
            <person name="Tan G.Y.A."/>
        </authorList>
    </citation>
    <scope>NUCLEOTIDE SEQUENCE [LARGE SCALE GENOMIC DNA]</scope>
    <source>
        <strain evidence="1 2">TPS81</strain>
    </source>
</reference>